<feature type="chain" id="PRO_5035163236" evidence="1">
    <location>
        <begin position="20"/>
        <end position="1118"/>
    </location>
</feature>
<dbReference type="Gene3D" id="2.60.40.4070">
    <property type="match status" value="1"/>
</dbReference>
<keyword evidence="4" id="KW-1185">Reference proteome</keyword>
<dbReference type="Pfam" id="PF18962">
    <property type="entry name" value="Por_Secre_tail"/>
    <property type="match status" value="1"/>
</dbReference>
<name>A0A8J7SAH8_9BACT</name>
<organism evidence="3 4">
    <name type="scientific">Natronogracilivirga saccharolytica</name>
    <dbReference type="NCBI Taxonomy" id="2812953"/>
    <lineage>
        <taxon>Bacteria</taxon>
        <taxon>Pseudomonadati</taxon>
        <taxon>Balneolota</taxon>
        <taxon>Balneolia</taxon>
        <taxon>Balneolales</taxon>
        <taxon>Cyclonatronaceae</taxon>
        <taxon>Natronogracilivirga</taxon>
    </lineage>
</organism>
<dbReference type="InterPro" id="IPR026444">
    <property type="entry name" value="Secre_tail"/>
</dbReference>
<feature type="domain" description="Secretion system C-terminal sorting" evidence="2">
    <location>
        <begin position="1040"/>
        <end position="1115"/>
    </location>
</feature>
<proteinExistence type="predicted"/>
<dbReference type="InterPro" id="IPR013783">
    <property type="entry name" value="Ig-like_fold"/>
</dbReference>
<accession>A0A8J7SAH8</accession>
<evidence type="ECO:0000313" key="4">
    <source>
        <dbReference type="Proteomes" id="UP000673975"/>
    </source>
</evidence>
<comment type="caution">
    <text evidence="3">The sequence shown here is derived from an EMBL/GenBank/DDBJ whole genome shotgun (WGS) entry which is preliminary data.</text>
</comment>
<evidence type="ECO:0000256" key="1">
    <source>
        <dbReference type="SAM" id="SignalP"/>
    </source>
</evidence>
<dbReference type="NCBIfam" id="TIGR04183">
    <property type="entry name" value="Por_Secre_tail"/>
    <property type="match status" value="1"/>
</dbReference>
<keyword evidence="1" id="KW-0732">Signal</keyword>
<dbReference type="EMBL" id="JAFIDN010000007">
    <property type="protein sequence ID" value="MBP3193031.1"/>
    <property type="molecule type" value="Genomic_DNA"/>
</dbReference>
<dbReference type="Gene3D" id="2.60.40.10">
    <property type="entry name" value="Immunoglobulins"/>
    <property type="match status" value="1"/>
</dbReference>
<dbReference type="SUPFAM" id="SSF69318">
    <property type="entry name" value="Integrin alpha N-terminal domain"/>
    <property type="match status" value="1"/>
</dbReference>
<dbReference type="AlphaFoldDB" id="A0A8J7SAH8"/>
<feature type="signal peptide" evidence="1">
    <location>
        <begin position="1"/>
        <end position="19"/>
    </location>
</feature>
<gene>
    <name evidence="3" type="ORF">NATSA_10185</name>
</gene>
<protein>
    <submittedName>
        <fullName evidence="3">T9SS type A sorting domain-containing protein</fullName>
    </submittedName>
</protein>
<sequence length="1118" mass="125845">MIRFTVQFIILLLFVPSFAASQETVNDTTDHPLDGFEDYLRTDELVVFWLEDVYDPNTATTERKLFSQIVYGDKTPDMDQFLFQEHETLPERRVHQYDTEGFEPRFSFDDFHRSHVDVVTGDFNGDDYETFVGGYAGDGAIHFVINDLDPERLEGDNVDNFDMDISEYSIQTAADDFIGGLFRMYAEDLTRNGRDEIILAYRNDSDYIIEIFTVTDDLELSQIADYNMGPFPDDYSAFDIAAGKMTLSNTREIIFSYAADGSSFSNVIIETKIFYTEPNGDQLTLIPGETRQLYDGFTVTSDINISTVMGDFTGNVVQETAVGFNMQKETQGAQEEDNLFVRILDLADESLEVWPGFDFMVSMINELSAFSMASGDIDGTGQDEIVVMNDGRALILKAPERPEITDDIEENDEDENGNDIQREVAIFVDQSLDFSVPQQTASYSSRYVTVSDVNQRRDLIRTGDSGFTTEIIALASGNPEWLSQGDSYNFWIEAFGIDEPGQDQLSSLFDDQFEELTKESDEKGRSYAIAGGDFTQSRIRYENPRRSQLTDINQPWIILKAPPTHFDKIGETIYDVNNCFGDDCGFRATFTSVETEERSVSTSVESDWTVDASVEGAMNVISFGMSAKYGERFGHSEFKAERETFTQSRTARDTDQVYAAITTFDLWEYDVYDSGEFAGTVLAVFPTGTANTWMSSDSFFAYQYRSLSEETNLLSYPRNDHILESDDDDIDILLKGLREDDPNFSIDGGSSSTWSLEFSDFVEEEEFTESNVAIGGSLGFEPLGLSLGGSYSTSELQTNRMSVGEEIKIEVELGSISSQFPTAQYIIYPYAYWHRDGPLVIDYAVRLDKQLLGGPSSFWDERYGDKPDPAIKLPWRHLREKSELRSNGGDVEFDEDLLELTKSISVLPERINSGDTVTVDVDVHNFSLVELEQAVDVHLYLGKPESGERITFLDGDDKLQTDPLMPIRGQQTITAQFVMPETVTEPRLFAVLDPDDAIDEIHTSNNRGFIPLSTTATVVGADPDDLAENVPSEFQLHQNYPNPFNPATNIRFDLPEETRVVIDVFDVLGRRVATLTDQVMSQGTHSVTFDADNLTSGVYLYRIQAGSFTETKKMMLLK</sequence>
<reference evidence="3" key="1">
    <citation type="submission" date="2021-02" db="EMBL/GenBank/DDBJ databases">
        <title>Natronogracilivirga saccharolytica gen. nov. sp. nov. a new anaerobic, haloalkiliphilic carbohydrate-fermenting bacterium from soda lake and proposing of Cyclonatronumiaceae fam. nov. in the phylum Balneolaeota.</title>
        <authorList>
            <person name="Zhilina T.N."/>
            <person name="Sorokin D.Y."/>
            <person name="Zavarzina D.G."/>
            <person name="Toshchakov S.V."/>
            <person name="Kublanov I.V."/>
        </authorList>
    </citation>
    <scope>NUCLEOTIDE SEQUENCE</scope>
    <source>
        <strain evidence="3">Z-1702</strain>
    </source>
</reference>
<dbReference type="Proteomes" id="UP000673975">
    <property type="component" value="Unassembled WGS sequence"/>
</dbReference>
<dbReference type="InterPro" id="IPR028994">
    <property type="entry name" value="Integrin_alpha_N"/>
</dbReference>
<evidence type="ECO:0000259" key="2">
    <source>
        <dbReference type="Pfam" id="PF18962"/>
    </source>
</evidence>
<evidence type="ECO:0000313" key="3">
    <source>
        <dbReference type="EMBL" id="MBP3193031.1"/>
    </source>
</evidence>
<dbReference type="RefSeq" id="WP_210512280.1">
    <property type="nucleotide sequence ID" value="NZ_JAFIDN010000007.1"/>
</dbReference>